<proteinExistence type="predicted"/>
<gene>
    <name evidence="1" type="ORF">MTR67_041983</name>
</gene>
<organism evidence="1 2">
    <name type="scientific">Solanum verrucosum</name>
    <dbReference type="NCBI Taxonomy" id="315347"/>
    <lineage>
        <taxon>Eukaryota</taxon>
        <taxon>Viridiplantae</taxon>
        <taxon>Streptophyta</taxon>
        <taxon>Embryophyta</taxon>
        <taxon>Tracheophyta</taxon>
        <taxon>Spermatophyta</taxon>
        <taxon>Magnoliopsida</taxon>
        <taxon>eudicotyledons</taxon>
        <taxon>Gunneridae</taxon>
        <taxon>Pentapetalae</taxon>
        <taxon>asterids</taxon>
        <taxon>lamiids</taxon>
        <taxon>Solanales</taxon>
        <taxon>Solanaceae</taxon>
        <taxon>Solanoideae</taxon>
        <taxon>Solaneae</taxon>
        <taxon>Solanum</taxon>
    </lineage>
</organism>
<evidence type="ECO:0000313" key="2">
    <source>
        <dbReference type="Proteomes" id="UP001234989"/>
    </source>
</evidence>
<evidence type="ECO:0000313" key="1">
    <source>
        <dbReference type="EMBL" id="WMV48598.1"/>
    </source>
</evidence>
<keyword evidence="2" id="KW-1185">Reference proteome</keyword>
<dbReference type="Proteomes" id="UP001234989">
    <property type="component" value="Chromosome 9"/>
</dbReference>
<protein>
    <submittedName>
        <fullName evidence="1">Uncharacterized protein</fullName>
    </submittedName>
</protein>
<reference evidence="1" key="1">
    <citation type="submission" date="2023-08" db="EMBL/GenBank/DDBJ databases">
        <title>A de novo genome assembly of Solanum verrucosum Schlechtendal, a Mexican diploid species geographically isolated from the other diploid A-genome species in potato relatives.</title>
        <authorList>
            <person name="Hosaka K."/>
        </authorList>
    </citation>
    <scope>NUCLEOTIDE SEQUENCE</scope>
    <source>
        <tissue evidence="1">Young leaves</tissue>
    </source>
</reference>
<dbReference type="AlphaFoldDB" id="A0AAF0UNC8"/>
<name>A0AAF0UNC8_SOLVR</name>
<dbReference type="EMBL" id="CP133620">
    <property type="protein sequence ID" value="WMV48598.1"/>
    <property type="molecule type" value="Genomic_DNA"/>
</dbReference>
<sequence>MIFYVDNHIVISLLVSAQLGPSVGELDLSGSGRNICLPANILIFPLLSQGEVKSGLIQLLLQ</sequence>
<accession>A0AAF0UNC8</accession>